<keyword evidence="1" id="KW-1133">Transmembrane helix</keyword>
<feature type="transmembrane region" description="Helical" evidence="1">
    <location>
        <begin position="148"/>
        <end position="170"/>
    </location>
</feature>
<dbReference type="Proteomes" id="UP000217784">
    <property type="component" value="Unassembled WGS sequence"/>
</dbReference>
<dbReference type="Pfam" id="PF06197">
    <property type="entry name" value="DUF998"/>
    <property type="match status" value="1"/>
</dbReference>
<dbReference type="AlphaFoldDB" id="A0A2A2H5C7"/>
<dbReference type="RefSeq" id="WP_069582802.1">
    <property type="nucleotide sequence ID" value="NZ_LMVM01000023.1"/>
</dbReference>
<feature type="transmembrane region" description="Helical" evidence="1">
    <location>
        <begin position="94"/>
        <end position="115"/>
    </location>
</feature>
<sequence>MKFQRGSIFRPEKDYYKEAGILLLISCLQFFLAVNLAETQFPGYSIAKNTLSDLGGTLPPVEPSAMIFNLSVIIMGILVLAAVYLILKSGGCRLFSSCLAIAAAGALGVGLFPSYTGSTHAFFSVIVFLFGSLAVIFSYRLGLNIPMVVVSLVTGLFSLMLILSFAVIYGNNPFAAYLGLGGAERFIAYPTLLYIIGLGGYLTSRGKDWVRIRFTKGYW</sequence>
<keyword evidence="1" id="KW-0472">Membrane</keyword>
<protein>
    <recommendedName>
        <fullName evidence="4">DUF998 domain-containing protein</fullName>
    </recommendedName>
</protein>
<feature type="transmembrane region" description="Helical" evidence="1">
    <location>
        <begin position="186"/>
        <end position="204"/>
    </location>
</feature>
<proteinExistence type="predicted"/>
<dbReference type="InterPro" id="IPR009339">
    <property type="entry name" value="DUF998"/>
</dbReference>
<keyword evidence="1" id="KW-0812">Transmembrane</keyword>
<dbReference type="OrthoDB" id="46160at2157"/>
<comment type="caution">
    <text evidence="2">The sequence shown here is derived from an EMBL/GenBank/DDBJ whole genome shotgun (WGS) entry which is preliminary data.</text>
</comment>
<name>A0A2A2H5C7_METBR</name>
<evidence type="ECO:0000313" key="2">
    <source>
        <dbReference type="EMBL" id="PAV04514.1"/>
    </source>
</evidence>
<feature type="transmembrane region" description="Helical" evidence="1">
    <location>
        <begin position="21"/>
        <end position="46"/>
    </location>
</feature>
<feature type="transmembrane region" description="Helical" evidence="1">
    <location>
        <begin position="121"/>
        <end position="141"/>
    </location>
</feature>
<evidence type="ECO:0000313" key="3">
    <source>
        <dbReference type="Proteomes" id="UP000217784"/>
    </source>
</evidence>
<evidence type="ECO:0008006" key="4">
    <source>
        <dbReference type="Google" id="ProtNLM"/>
    </source>
</evidence>
<keyword evidence="3" id="KW-1185">Reference proteome</keyword>
<dbReference type="EMBL" id="LMVM01000023">
    <property type="protein sequence ID" value="PAV04514.1"/>
    <property type="molecule type" value="Genomic_DNA"/>
</dbReference>
<feature type="transmembrane region" description="Helical" evidence="1">
    <location>
        <begin position="66"/>
        <end position="87"/>
    </location>
</feature>
<organism evidence="2 3">
    <name type="scientific">Methanobacterium bryantii</name>
    <dbReference type="NCBI Taxonomy" id="2161"/>
    <lineage>
        <taxon>Archaea</taxon>
        <taxon>Methanobacteriati</taxon>
        <taxon>Methanobacteriota</taxon>
        <taxon>Methanomada group</taxon>
        <taxon>Methanobacteria</taxon>
        <taxon>Methanobacteriales</taxon>
        <taxon>Methanobacteriaceae</taxon>
        <taxon>Methanobacterium</taxon>
    </lineage>
</organism>
<gene>
    <name evidence="2" type="ORF">ASJ80_06695</name>
</gene>
<evidence type="ECO:0000256" key="1">
    <source>
        <dbReference type="SAM" id="Phobius"/>
    </source>
</evidence>
<accession>A0A2A2H5C7</accession>
<reference evidence="2 3" key="1">
    <citation type="journal article" date="2017" name="BMC Genomics">
        <title>Genomic analysis of methanogenic archaea reveals a shift towards energy conservation.</title>
        <authorList>
            <person name="Gilmore S.P."/>
            <person name="Henske J.K."/>
            <person name="Sexton J.A."/>
            <person name="Solomon K.V."/>
            <person name="Seppala S."/>
            <person name="Yoo J.I."/>
            <person name="Huyett L.M."/>
            <person name="Pressman A."/>
            <person name="Cogan J.Z."/>
            <person name="Kivenson V."/>
            <person name="Peng X."/>
            <person name="Tan Y."/>
            <person name="Valentine D.L."/>
            <person name="O'Malley M.A."/>
        </authorList>
    </citation>
    <scope>NUCLEOTIDE SEQUENCE [LARGE SCALE GENOMIC DNA]</scope>
    <source>
        <strain evidence="2 3">M.o.H.</strain>
    </source>
</reference>